<keyword evidence="1" id="KW-0472">Membrane</keyword>
<dbReference type="RefSeq" id="WP_306464442.1">
    <property type="nucleotide sequence ID" value="NZ_BMJI01000013.1"/>
</dbReference>
<feature type="transmembrane region" description="Helical" evidence="1">
    <location>
        <begin position="12"/>
        <end position="33"/>
    </location>
</feature>
<dbReference type="Proteomes" id="UP000597761">
    <property type="component" value="Unassembled WGS sequence"/>
</dbReference>
<evidence type="ECO:0000256" key="1">
    <source>
        <dbReference type="SAM" id="Phobius"/>
    </source>
</evidence>
<dbReference type="InterPro" id="IPR008407">
    <property type="entry name" value="Brnchd-chn_aa_trnsp_AzlD"/>
</dbReference>
<proteinExistence type="predicted"/>
<feature type="transmembrane region" description="Helical" evidence="1">
    <location>
        <begin position="70"/>
        <end position="90"/>
    </location>
</feature>
<evidence type="ECO:0000313" key="2">
    <source>
        <dbReference type="EMBL" id="GGC93972.1"/>
    </source>
</evidence>
<gene>
    <name evidence="2" type="ORF">GCM10011512_21260</name>
</gene>
<dbReference type="Pfam" id="PF05437">
    <property type="entry name" value="AzlD"/>
    <property type="match status" value="1"/>
</dbReference>
<sequence>MIGGSVDPWYVAGVLAIIFVVTFSLRALPFALLRPLRASRFVRTMSVWMPVGILAILAAATFRSSAGHDLPSLLSGAIAAVVTVVVHLAFGRRTLLSVGLGTATFVVLVNVAGMS</sequence>
<keyword evidence="1" id="KW-0812">Transmembrane</keyword>
<dbReference type="EMBL" id="BMJI01000013">
    <property type="protein sequence ID" value="GGC93972.1"/>
    <property type="molecule type" value="Genomic_DNA"/>
</dbReference>
<name>A0ABQ1PAF9_9MICC</name>
<feature type="transmembrane region" description="Helical" evidence="1">
    <location>
        <begin position="45"/>
        <end position="64"/>
    </location>
</feature>
<feature type="transmembrane region" description="Helical" evidence="1">
    <location>
        <begin position="95"/>
        <end position="113"/>
    </location>
</feature>
<keyword evidence="3" id="KW-1185">Reference proteome</keyword>
<protein>
    <submittedName>
        <fullName evidence="2">Branched-chain amino acid transporter AzlD</fullName>
    </submittedName>
</protein>
<accession>A0ABQ1PAF9</accession>
<evidence type="ECO:0000313" key="3">
    <source>
        <dbReference type="Proteomes" id="UP000597761"/>
    </source>
</evidence>
<keyword evidence="1" id="KW-1133">Transmembrane helix</keyword>
<organism evidence="2 3">
    <name type="scientific">Tersicoccus solisilvae</name>
    <dbReference type="NCBI Taxonomy" id="1882339"/>
    <lineage>
        <taxon>Bacteria</taxon>
        <taxon>Bacillati</taxon>
        <taxon>Actinomycetota</taxon>
        <taxon>Actinomycetes</taxon>
        <taxon>Micrococcales</taxon>
        <taxon>Micrococcaceae</taxon>
        <taxon>Tersicoccus</taxon>
    </lineage>
</organism>
<reference evidence="3" key="1">
    <citation type="journal article" date="2019" name="Int. J. Syst. Evol. Microbiol.">
        <title>The Global Catalogue of Microorganisms (GCM) 10K type strain sequencing project: providing services to taxonomists for standard genome sequencing and annotation.</title>
        <authorList>
            <consortium name="The Broad Institute Genomics Platform"/>
            <consortium name="The Broad Institute Genome Sequencing Center for Infectious Disease"/>
            <person name="Wu L."/>
            <person name="Ma J."/>
        </authorList>
    </citation>
    <scope>NUCLEOTIDE SEQUENCE [LARGE SCALE GENOMIC DNA]</scope>
    <source>
        <strain evidence="3">CGMCC 1.15480</strain>
    </source>
</reference>
<comment type="caution">
    <text evidence="2">The sequence shown here is derived from an EMBL/GenBank/DDBJ whole genome shotgun (WGS) entry which is preliminary data.</text>
</comment>